<name>A0A168QR00_9BACL</name>
<evidence type="ECO:0000256" key="2">
    <source>
        <dbReference type="ARBA" id="ARBA00010876"/>
    </source>
</evidence>
<dbReference type="GO" id="GO:0000455">
    <property type="term" value="P:enzyme-directed rRNA pseudouridine synthesis"/>
    <property type="evidence" value="ECO:0007669"/>
    <property type="project" value="TreeGrafter"/>
</dbReference>
<dbReference type="Proteomes" id="UP000077355">
    <property type="component" value="Unassembled WGS sequence"/>
</dbReference>
<dbReference type="InterPro" id="IPR006225">
    <property type="entry name" value="PsdUridine_synth_RluC/D"/>
</dbReference>
<dbReference type="OrthoDB" id="9773999at2"/>
<dbReference type="Pfam" id="PF00849">
    <property type="entry name" value="PseudoU_synth_2"/>
    <property type="match status" value="1"/>
</dbReference>
<keyword evidence="4" id="KW-0413">Isomerase</keyword>
<evidence type="ECO:0000313" key="6">
    <source>
        <dbReference type="EMBL" id="OAB48092.1"/>
    </source>
</evidence>
<dbReference type="EC" id="5.4.99.-" evidence="4"/>
<evidence type="ECO:0000313" key="7">
    <source>
        <dbReference type="Proteomes" id="UP000077355"/>
    </source>
</evidence>
<dbReference type="EMBL" id="LVJI01000001">
    <property type="protein sequence ID" value="OAB48092.1"/>
    <property type="molecule type" value="Genomic_DNA"/>
</dbReference>
<dbReference type="PANTHER" id="PTHR21600">
    <property type="entry name" value="MITOCHONDRIAL RNA PSEUDOURIDINE SYNTHASE"/>
    <property type="match status" value="1"/>
</dbReference>
<dbReference type="CDD" id="cd02869">
    <property type="entry name" value="PseudoU_synth_RluA_like"/>
    <property type="match status" value="1"/>
</dbReference>
<evidence type="ECO:0000256" key="1">
    <source>
        <dbReference type="ARBA" id="ARBA00000073"/>
    </source>
</evidence>
<dbReference type="SUPFAM" id="SSF55120">
    <property type="entry name" value="Pseudouridine synthase"/>
    <property type="match status" value="1"/>
</dbReference>
<protein>
    <recommendedName>
        <fullName evidence="4">Pseudouridine synthase</fullName>
        <ecNumber evidence="4">5.4.99.-</ecNumber>
    </recommendedName>
</protein>
<dbReference type="Gene3D" id="3.30.2350.10">
    <property type="entry name" value="Pseudouridine synthase"/>
    <property type="match status" value="1"/>
</dbReference>
<comment type="function">
    <text evidence="4">Responsible for synthesis of pseudouridine from uracil.</text>
</comment>
<gene>
    <name evidence="6" type="ORF">PBAT_00135</name>
</gene>
<accession>A0A168QR00</accession>
<feature type="active site" evidence="3">
    <location>
        <position position="137"/>
    </location>
</feature>
<comment type="similarity">
    <text evidence="2 4">Belongs to the pseudouridine synthase RluA family.</text>
</comment>
<evidence type="ECO:0000256" key="3">
    <source>
        <dbReference type="PIRSR" id="PIRSR606225-1"/>
    </source>
</evidence>
<organism evidence="6 7">
    <name type="scientific">Paenibacillus antarcticus</name>
    <dbReference type="NCBI Taxonomy" id="253703"/>
    <lineage>
        <taxon>Bacteria</taxon>
        <taxon>Bacillati</taxon>
        <taxon>Bacillota</taxon>
        <taxon>Bacilli</taxon>
        <taxon>Bacillales</taxon>
        <taxon>Paenibacillaceae</taxon>
        <taxon>Paenibacillus</taxon>
    </lineage>
</organism>
<comment type="catalytic activity">
    <reaction evidence="1 4">
        <text>a uridine in RNA = a pseudouridine in RNA</text>
        <dbReference type="Rhea" id="RHEA:48348"/>
        <dbReference type="Rhea" id="RHEA-COMP:12068"/>
        <dbReference type="Rhea" id="RHEA-COMP:12069"/>
        <dbReference type="ChEBI" id="CHEBI:65314"/>
        <dbReference type="ChEBI" id="CHEBI:65315"/>
    </reaction>
</comment>
<dbReference type="InterPro" id="IPR020103">
    <property type="entry name" value="PsdUridine_synth_cat_dom_sf"/>
</dbReference>
<dbReference type="GO" id="GO:0009982">
    <property type="term" value="F:pseudouridine synthase activity"/>
    <property type="evidence" value="ECO:0007669"/>
    <property type="project" value="InterPro"/>
</dbReference>
<feature type="domain" description="Pseudouridine synthase RsuA/RluA-like" evidence="5">
    <location>
        <begin position="92"/>
        <end position="241"/>
    </location>
</feature>
<dbReference type="AlphaFoldDB" id="A0A168QR00"/>
<dbReference type="PANTHER" id="PTHR21600:SF71">
    <property type="entry name" value="PSEUDOURIDINE SYNTHASE"/>
    <property type="match status" value="1"/>
</dbReference>
<sequence>MSHQVKWTRRGEWIELSPGKAIAEAEDRDLETIAWLNNIVGIPEKLLRRLTHEKKIQWSGARLRLALFPSRSLGIDSIWQELEVLYEDDFCLVVHKPAGMTIHPDGRKGEVTLDQIVAAHYEVNGEEAAVRHIHRLDQNTSGPVLYAKNEWAQLKLDEDMRMKKIERKYIAFVEGSVSSSLSEIDLPIGKDRHHAQRRRVSPTGQSAITRVRVEERYTGVTLVHLELDTGRTHQIRVHMNHLGHPLLGDLLYEGSIGLIGRQALHGERLCFSHPFTREYIEVADPWPTDLIDLQNILRT</sequence>
<comment type="caution">
    <text evidence="6">The sequence shown here is derived from an EMBL/GenBank/DDBJ whole genome shotgun (WGS) entry which is preliminary data.</text>
</comment>
<dbReference type="NCBIfam" id="TIGR00005">
    <property type="entry name" value="rluA_subfam"/>
    <property type="match status" value="1"/>
</dbReference>
<dbReference type="InterPro" id="IPR050188">
    <property type="entry name" value="RluA_PseudoU_synthase"/>
</dbReference>
<dbReference type="RefSeq" id="WP_068645741.1">
    <property type="nucleotide sequence ID" value="NZ_CP043611.1"/>
</dbReference>
<keyword evidence="7" id="KW-1185">Reference proteome</keyword>
<evidence type="ECO:0000256" key="4">
    <source>
        <dbReference type="RuleBase" id="RU362028"/>
    </source>
</evidence>
<proteinExistence type="inferred from homology"/>
<dbReference type="GO" id="GO:0003723">
    <property type="term" value="F:RNA binding"/>
    <property type="evidence" value="ECO:0007669"/>
    <property type="project" value="InterPro"/>
</dbReference>
<evidence type="ECO:0000259" key="5">
    <source>
        <dbReference type="Pfam" id="PF00849"/>
    </source>
</evidence>
<dbReference type="GO" id="GO:0140098">
    <property type="term" value="F:catalytic activity, acting on RNA"/>
    <property type="evidence" value="ECO:0007669"/>
    <property type="project" value="UniProtKB-ARBA"/>
</dbReference>
<reference evidence="6 7" key="1">
    <citation type="submission" date="2016-03" db="EMBL/GenBank/DDBJ databases">
        <title>Draft genome sequence of Paenibacillus antarcticus CECT 5836.</title>
        <authorList>
            <person name="Shin S.-K."/>
            <person name="Yi H."/>
        </authorList>
    </citation>
    <scope>NUCLEOTIDE SEQUENCE [LARGE SCALE GENOMIC DNA]</scope>
    <source>
        <strain evidence="6 7">CECT 5836</strain>
    </source>
</reference>
<dbReference type="InterPro" id="IPR006145">
    <property type="entry name" value="PsdUridine_synth_RsuA/RluA"/>
</dbReference>